<gene>
    <name evidence="1" type="ORF">PCIT_a4408</name>
</gene>
<dbReference type="EMBL" id="AHBZ03000025">
    <property type="protein sequence ID" value="KAF7767507.1"/>
    <property type="molecule type" value="Genomic_DNA"/>
</dbReference>
<comment type="caution">
    <text evidence="1">The sequence shown here is derived from an EMBL/GenBank/DDBJ whole genome shotgun (WGS) entry which is preliminary data.</text>
</comment>
<protein>
    <submittedName>
        <fullName evidence="1">Uncharacterized protein</fullName>
    </submittedName>
</protein>
<reference evidence="1" key="2">
    <citation type="submission" date="2015-03" db="EMBL/GenBank/DDBJ databases">
        <title>Genome sequence of Pseudoalteromonas citrea.</title>
        <authorList>
            <person name="Xie B.-B."/>
            <person name="Rong J.-C."/>
            <person name="Qin Q.-L."/>
            <person name="Zhang Y.-Z."/>
        </authorList>
    </citation>
    <scope>NUCLEOTIDE SEQUENCE</scope>
    <source>
        <strain evidence="1">DSM 8771</strain>
    </source>
</reference>
<organism evidence="1 2">
    <name type="scientific">Pseudoalteromonas citrea</name>
    <dbReference type="NCBI Taxonomy" id="43655"/>
    <lineage>
        <taxon>Bacteria</taxon>
        <taxon>Pseudomonadati</taxon>
        <taxon>Pseudomonadota</taxon>
        <taxon>Gammaproteobacteria</taxon>
        <taxon>Alteromonadales</taxon>
        <taxon>Pseudoalteromonadaceae</taxon>
        <taxon>Pseudoalteromonas</taxon>
    </lineage>
</organism>
<proteinExistence type="predicted"/>
<name>A0AAD4FQL5_9GAMM</name>
<accession>A0AAD4FQL5</accession>
<sequence length="46" mass="5158">MRQPAHERIYLVLVILYGDATQLAAAHEIGGFLSSQCYVSVVNYFL</sequence>
<evidence type="ECO:0000313" key="1">
    <source>
        <dbReference type="EMBL" id="KAF7767507.1"/>
    </source>
</evidence>
<dbReference type="AlphaFoldDB" id="A0AAD4FQL5"/>
<reference evidence="1" key="1">
    <citation type="journal article" date="2012" name="J. Bacteriol.">
        <title>Genome sequences of type strains of seven species of the marine bacterium Pseudoalteromonas.</title>
        <authorList>
            <person name="Xie B.B."/>
            <person name="Shu Y.L."/>
            <person name="Qin Q.L."/>
            <person name="Rong J.C."/>
            <person name="Zhang X.Y."/>
            <person name="Chen X.L."/>
            <person name="Shi M."/>
            <person name="He H.L."/>
            <person name="Zhou B.C."/>
            <person name="Zhang Y.Z."/>
        </authorList>
    </citation>
    <scope>NUCLEOTIDE SEQUENCE</scope>
    <source>
        <strain evidence="1">DSM 8771</strain>
    </source>
</reference>
<dbReference type="Proteomes" id="UP000016487">
    <property type="component" value="Unassembled WGS sequence"/>
</dbReference>
<evidence type="ECO:0000313" key="2">
    <source>
        <dbReference type="Proteomes" id="UP000016487"/>
    </source>
</evidence>